<protein>
    <submittedName>
        <fullName evidence="2">Putative motility protein</fullName>
    </submittedName>
</protein>
<sequence>MARRAASANRPARHRYGSFTPRPYASDMSTIAAQAVQMQAAAFSQQVGTAMARQQIDAERSVAQLVAQTASPPAPPGQGQVVDIKV</sequence>
<dbReference type="STRING" id="414703.SAMN04488125_11047"/>
<accession>A0A1I4FJ15</accession>
<evidence type="ECO:0000313" key="2">
    <source>
        <dbReference type="EMBL" id="SFL17449.1"/>
    </source>
</evidence>
<evidence type="ECO:0000313" key="3">
    <source>
        <dbReference type="Proteomes" id="UP000198804"/>
    </source>
</evidence>
<dbReference type="EMBL" id="FOSV01000010">
    <property type="protein sequence ID" value="SFL17449.1"/>
    <property type="molecule type" value="Genomic_DNA"/>
</dbReference>
<dbReference type="InterPro" id="IPR025906">
    <property type="entry name" value="YjfB_motility"/>
</dbReference>
<proteinExistence type="predicted"/>
<reference evidence="3" key="1">
    <citation type="submission" date="2016-10" db="EMBL/GenBank/DDBJ databases">
        <authorList>
            <person name="Varghese N."/>
            <person name="Submissions S."/>
        </authorList>
    </citation>
    <scope>NUCLEOTIDE SEQUENCE [LARGE SCALE GENOMIC DNA]</scope>
    <source>
        <strain evidence="3">CGMCC 1.6474</strain>
    </source>
</reference>
<feature type="compositionally biased region" description="Low complexity" evidence="1">
    <location>
        <begin position="1"/>
        <end position="10"/>
    </location>
</feature>
<evidence type="ECO:0000256" key="1">
    <source>
        <dbReference type="SAM" id="MobiDB-lite"/>
    </source>
</evidence>
<keyword evidence="3" id="KW-1185">Reference proteome</keyword>
<organism evidence="2 3">
    <name type="scientific">Methylorubrum salsuginis</name>
    <dbReference type="NCBI Taxonomy" id="414703"/>
    <lineage>
        <taxon>Bacteria</taxon>
        <taxon>Pseudomonadati</taxon>
        <taxon>Pseudomonadota</taxon>
        <taxon>Alphaproteobacteria</taxon>
        <taxon>Hyphomicrobiales</taxon>
        <taxon>Methylobacteriaceae</taxon>
        <taxon>Methylorubrum</taxon>
    </lineage>
</organism>
<dbReference type="Proteomes" id="UP000198804">
    <property type="component" value="Unassembled WGS sequence"/>
</dbReference>
<gene>
    <name evidence="2" type="ORF">SAMN04488125_11047</name>
</gene>
<dbReference type="AlphaFoldDB" id="A0A1I4FJ15"/>
<name>A0A1I4FJ15_9HYPH</name>
<feature type="region of interest" description="Disordered" evidence="1">
    <location>
        <begin position="1"/>
        <end position="24"/>
    </location>
</feature>
<dbReference type="Pfam" id="PF14070">
    <property type="entry name" value="YjfB_motility"/>
    <property type="match status" value="1"/>
</dbReference>